<dbReference type="EMBL" id="KL197758">
    <property type="protein sequence ID" value="KDQ50591.1"/>
    <property type="molecule type" value="Genomic_DNA"/>
</dbReference>
<organism evidence="2 3">
    <name type="scientific">Jaapia argillacea MUCL 33604</name>
    <dbReference type="NCBI Taxonomy" id="933084"/>
    <lineage>
        <taxon>Eukaryota</taxon>
        <taxon>Fungi</taxon>
        <taxon>Dikarya</taxon>
        <taxon>Basidiomycota</taxon>
        <taxon>Agaricomycotina</taxon>
        <taxon>Agaricomycetes</taxon>
        <taxon>Agaricomycetidae</taxon>
        <taxon>Jaapiales</taxon>
        <taxon>Jaapiaceae</taxon>
        <taxon>Jaapia</taxon>
    </lineage>
</organism>
<protein>
    <submittedName>
        <fullName evidence="2">Uncharacterized protein</fullName>
    </submittedName>
</protein>
<dbReference type="AlphaFoldDB" id="A0A067PJE5"/>
<proteinExistence type="predicted"/>
<sequence>MADILALVRRPKHAASRHDHLLGKIQNEESKGVVWRSDETIADVLLISPRKKMDVDEQEEATADKEVVKGENKRAREDATSSCERKKARKA</sequence>
<feature type="compositionally biased region" description="Basic and acidic residues" evidence="1">
    <location>
        <begin position="62"/>
        <end position="85"/>
    </location>
</feature>
<gene>
    <name evidence="2" type="ORF">JAAARDRAFT_41906</name>
</gene>
<keyword evidence="3" id="KW-1185">Reference proteome</keyword>
<dbReference type="HOGENOM" id="CLU_2427314_0_0_1"/>
<dbReference type="Proteomes" id="UP000027265">
    <property type="component" value="Unassembled WGS sequence"/>
</dbReference>
<reference evidence="3" key="1">
    <citation type="journal article" date="2014" name="Proc. Natl. Acad. Sci. U.S.A.">
        <title>Extensive sampling of basidiomycete genomes demonstrates inadequacy of the white-rot/brown-rot paradigm for wood decay fungi.</title>
        <authorList>
            <person name="Riley R."/>
            <person name="Salamov A.A."/>
            <person name="Brown D.W."/>
            <person name="Nagy L.G."/>
            <person name="Floudas D."/>
            <person name="Held B.W."/>
            <person name="Levasseur A."/>
            <person name="Lombard V."/>
            <person name="Morin E."/>
            <person name="Otillar R."/>
            <person name="Lindquist E.A."/>
            <person name="Sun H."/>
            <person name="LaButti K.M."/>
            <person name="Schmutz J."/>
            <person name="Jabbour D."/>
            <person name="Luo H."/>
            <person name="Baker S.E."/>
            <person name="Pisabarro A.G."/>
            <person name="Walton J.D."/>
            <person name="Blanchette R.A."/>
            <person name="Henrissat B."/>
            <person name="Martin F."/>
            <person name="Cullen D."/>
            <person name="Hibbett D.S."/>
            <person name="Grigoriev I.V."/>
        </authorList>
    </citation>
    <scope>NUCLEOTIDE SEQUENCE [LARGE SCALE GENOMIC DNA]</scope>
    <source>
        <strain evidence="3">MUCL 33604</strain>
    </source>
</reference>
<evidence type="ECO:0000256" key="1">
    <source>
        <dbReference type="SAM" id="MobiDB-lite"/>
    </source>
</evidence>
<name>A0A067PJE5_9AGAM</name>
<evidence type="ECO:0000313" key="3">
    <source>
        <dbReference type="Proteomes" id="UP000027265"/>
    </source>
</evidence>
<evidence type="ECO:0000313" key="2">
    <source>
        <dbReference type="EMBL" id="KDQ50591.1"/>
    </source>
</evidence>
<feature type="region of interest" description="Disordered" evidence="1">
    <location>
        <begin position="52"/>
        <end position="91"/>
    </location>
</feature>
<accession>A0A067PJE5</accession>
<dbReference type="InParanoid" id="A0A067PJE5"/>